<keyword evidence="1 2" id="KW-0479">Metal-binding</keyword>
<dbReference type="PRINTS" id="PR00480">
    <property type="entry name" value="ASTACIN"/>
</dbReference>
<sequence>MAGKEPTGVLVLHIAWLLWGTTLCLPTTNLLDYDVDGGRDLDIFDINEEAGLNLVEGDIVLDKRQTRNSIIGDEYRWPKTIPYYMEDDLEINAKGVILKAFEQYRLKTCIDFKPWSGEANYISIFKGGGCFSSVGNRRVGKQSLSIGSNCDRIATIEHEFLHALGFWHEQSRSDRDDYVNIMWDRISEG</sequence>
<evidence type="ECO:0000259" key="3">
    <source>
        <dbReference type="PROSITE" id="PS51864"/>
    </source>
</evidence>
<dbReference type="SUPFAM" id="SSF55486">
    <property type="entry name" value="Metalloproteases ('zincins'), catalytic domain"/>
    <property type="match status" value="1"/>
</dbReference>
<protein>
    <recommendedName>
        <fullName evidence="2">Metalloendopeptidase</fullName>
        <ecNumber evidence="2">3.4.24.-</ecNumber>
    </recommendedName>
</protein>
<feature type="signal peptide" evidence="2">
    <location>
        <begin position="1"/>
        <end position="24"/>
    </location>
</feature>
<reference evidence="4 5" key="1">
    <citation type="submission" date="2019-06" db="EMBL/GenBank/DDBJ databases">
        <title>A chromosome-scale genome assembly of the European perch, Perca fluviatilis.</title>
        <authorList>
            <person name="Roques C."/>
            <person name="Zahm M."/>
            <person name="Cabau C."/>
            <person name="Klopp C."/>
            <person name="Bouchez O."/>
            <person name="Donnadieu C."/>
            <person name="Kuhl H."/>
            <person name="Gislard M."/>
            <person name="Guendouz S."/>
            <person name="Journot L."/>
            <person name="Haffray P."/>
            <person name="Bestin A."/>
            <person name="Morvezen R."/>
            <person name="Feron R."/>
            <person name="Wen M."/>
            <person name="Jouanno E."/>
            <person name="Herpin A."/>
            <person name="Schartl M."/>
            <person name="Postlethwait J."/>
            <person name="Schaerlinger B."/>
            <person name="Chardard D."/>
            <person name="Lecocq T."/>
            <person name="Poncet C."/>
            <person name="Jaffrelo L."/>
            <person name="Lampietro C."/>
            <person name="Guiguen Y."/>
        </authorList>
    </citation>
    <scope>NUCLEOTIDE SEQUENCE [LARGE SCALE GENOMIC DNA]</scope>
    <source>
        <tissue evidence="4">Blood</tissue>
    </source>
</reference>
<dbReference type="InterPro" id="IPR001506">
    <property type="entry name" value="Peptidase_M12A"/>
</dbReference>
<comment type="caution">
    <text evidence="4">The sequence shown here is derived from an EMBL/GenBank/DDBJ whole genome shotgun (WGS) entry which is preliminary data.</text>
</comment>
<keyword evidence="2" id="KW-0732">Signal</keyword>
<accession>A0A6A5E557</accession>
<feature type="binding site" evidence="1">
    <location>
        <position position="162"/>
    </location>
    <ligand>
        <name>Zn(2+)</name>
        <dbReference type="ChEBI" id="CHEBI:29105"/>
        <note>catalytic</note>
    </ligand>
</feature>
<dbReference type="AlphaFoldDB" id="A0A6A5E557"/>
<dbReference type="GO" id="GO:0004222">
    <property type="term" value="F:metalloendopeptidase activity"/>
    <property type="evidence" value="ECO:0007669"/>
    <property type="project" value="UniProtKB-UniRule"/>
</dbReference>
<gene>
    <name evidence="4" type="ORF">PFLUV_G00135590</name>
</gene>
<dbReference type="GO" id="GO:0008270">
    <property type="term" value="F:zinc ion binding"/>
    <property type="evidence" value="ECO:0007669"/>
    <property type="project" value="UniProtKB-UniRule"/>
</dbReference>
<evidence type="ECO:0000256" key="2">
    <source>
        <dbReference type="RuleBase" id="RU361183"/>
    </source>
</evidence>
<keyword evidence="1 2" id="KW-0862">Zinc</keyword>
<dbReference type="InterPro" id="IPR024079">
    <property type="entry name" value="MetalloPept_cat_dom_sf"/>
</dbReference>
<dbReference type="PANTHER" id="PTHR10127">
    <property type="entry name" value="DISCOIDIN, CUB, EGF, LAMININ , AND ZINC METALLOPROTEASE DOMAIN CONTAINING"/>
    <property type="match status" value="1"/>
</dbReference>
<evidence type="ECO:0000313" key="5">
    <source>
        <dbReference type="Proteomes" id="UP000465112"/>
    </source>
</evidence>
<comment type="cofactor">
    <cofactor evidence="1 2">
        <name>Zn(2+)</name>
        <dbReference type="ChEBI" id="CHEBI:29105"/>
    </cofactor>
    <text evidence="1 2">Binds 1 zinc ion per subunit.</text>
</comment>
<dbReference type="Gene3D" id="3.40.390.10">
    <property type="entry name" value="Collagenase (Catalytic Domain)"/>
    <property type="match status" value="1"/>
</dbReference>
<dbReference type="PROSITE" id="PS51864">
    <property type="entry name" value="ASTACIN"/>
    <property type="match status" value="1"/>
</dbReference>
<feature type="domain" description="Peptidase M12A" evidence="3">
    <location>
        <begin position="68"/>
        <end position="189"/>
    </location>
</feature>
<feature type="binding site" evidence="1">
    <location>
        <position position="158"/>
    </location>
    <ligand>
        <name>Zn(2+)</name>
        <dbReference type="ChEBI" id="CHEBI:29105"/>
        <note>catalytic</note>
    </ligand>
</feature>
<dbReference type="Pfam" id="PF01400">
    <property type="entry name" value="Astacin"/>
    <property type="match status" value="1"/>
</dbReference>
<evidence type="ECO:0000313" key="4">
    <source>
        <dbReference type="EMBL" id="KAF1383801.1"/>
    </source>
</evidence>
<organism evidence="4 5">
    <name type="scientific">Perca fluviatilis</name>
    <name type="common">European perch</name>
    <dbReference type="NCBI Taxonomy" id="8168"/>
    <lineage>
        <taxon>Eukaryota</taxon>
        <taxon>Metazoa</taxon>
        <taxon>Chordata</taxon>
        <taxon>Craniata</taxon>
        <taxon>Vertebrata</taxon>
        <taxon>Euteleostomi</taxon>
        <taxon>Actinopterygii</taxon>
        <taxon>Neopterygii</taxon>
        <taxon>Teleostei</taxon>
        <taxon>Neoteleostei</taxon>
        <taxon>Acanthomorphata</taxon>
        <taxon>Eupercaria</taxon>
        <taxon>Perciformes</taxon>
        <taxon>Percoidei</taxon>
        <taxon>Percidae</taxon>
        <taxon>Percinae</taxon>
        <taxon>Perca</taxon>
    </lineage>
</organism>
<feature type="active site" evidence="1">
    <location>
        <position position="159"/>
    </location>
</feature>
<proteinExistence type="predicted"/>
<comment type="caution">
    <text evidence="1">Lacks conserved residue(s) required for the propagation of feature annotation.</text>
</comment>
<dbReference type="SMART" id="SM00235">
    <property type="entry name" value="ZnMc"/>
    <property type="match status" value="1"/>
</dbReference>
<name>A0A6A5E557_PERFL</name>
<dbReference type="EC" id="3.4.24.-" evidence="2"/>
<feature type="binding site" evidence="1">
    <location>
        <position position="168"/>
    </location>
    <ligand>
        <name>Zn(2+)</name>
        <dbReference type="ChEBI" id="CHEBI:29105"/>
        <note>catalytic</note>
    </ligand>
</feature>
<dbReference type="InterPro" id="IPR006026">
    <property type="entry name" value="Peptidase_Metallo"/>
</dbReference>
<feature type="chain" id="PRO_5025711417" description="Metalloendopeptidase" evidence="2">
    <location>
        <begin position="25"/>
        <end position="189"/>
    </location>
</feature>
<dbReference type="PANTHER" id="PTHR10127:SF903">
    <property type="entry name" value="MEPRIN A SUBUNIT"/>
    <property type="match status" value="1"/>
</dbReference>
<keyword evidence="1 2" id="KW-0645">Protease</keyword>
<keyword evidence="1 2" id="KW-0378">Hydrolase</keyword>
<dbReference type="EMBL" id="VHII01000011">
    <property type="protein sequence ID" value="KAF1383801.1"/>
    <property type="molecule type" value="Genomic_DNA"/>
</dbReference>
<dbReference type="GO" id="GO:0006508">
    <property type="term" value="P:proteolysis"/>
    <property type="evidence" value="ECO:0007669"/>
    <property type="project" value="UniProtKB-KW"/>
</dbReference>
<keyword evidence="5" id="KW-1185">Reference proteome</keyword>
<dbReference type="Proteomes" id="UP000465112">
    <property type="component" value="Chromosome 11"/>
</dbReference>
<keyword evidence="1 2" id="KW-0482">Metalloprotease</keyword>
<evidence type="ECO:0000256" key="1">
    <source>
        <dbReference type="PROSITE-ProRule" id="PRU01211"/>
    </source>
</evidence>